<protein>
    <recommendedName>
        <fullName evidence="5">6-methylsalicylate decarboxylase</fullName>
        <ecNumber evidence="5">4.1.1.52</ecNumber>
    </recommendedName>
</protein>
<dbReference type="SUPFAM" id="SSF51556">
    <property type="entry name" value="Metallo-dependent hydrolases"/>
    <property type="match status" value="1"/>
</dbReference>
<evidence type="ECO:0000259" key="6">
    <source>
        <dbReference type="Pfam" id="PF04909"/>
    </source>
</evidence>
<evidence type="ECO:0000256" key="5">
    <source>
        <dbReference type="ARBA" id="ARBA00038889"/>
    </source>
</evidence>
<proteinExistence type="predicted"/>
<dbReference type="InterPro" id="IPR032466">
    <property type="entry name" value="Metal_Hydrolase"/>
</dbReference>
<keyword evidence="1" id="KW-0479">Metal-binding</keyword>
<dbReference type="RefSeq" id="WP_070882759.1">
    <property type="nucleotide sequence ID" value="NZ_CP076114.1"/>
</dbReference>
<dbReference type="InterPro" id="IPR032465">
    <property type="entry name" value="ACMSD"/>
</dbReference>
<dbReference type="Pfam" id="PF04909">
    <property type="entry name" value="Amidohydro_2"/>
    <property type="match status" value="1"/>
</dbReference>
<feature type="domain" description="Amidohydrolase-related" evidence="6">
    <location>
        <begin position="11"/>
        <end position="277"/>
    </location>
</feature>
<accession>A0ABY5J5E5</accession>
<dbReference type="Gene3D" id="3.20.20.140">
    <property type="entry name" value="Metal-dependent hydrolases"/>
    <property type="match status" value="1"/>
</dbReference>
<dbReference type="EMBL" id="CP076114">
    <property type="protein sequence ID" value="UUD63107.1"/>
    <property type="molecule type" value="Genomic_DNA"/>
</dbReference>
<dbReference type="PANTHER" id="PTHR21240:SF29">
    <property type="entry name" value="AMIDOHYDROLASE-RELATED DOMAIN-CONTAINING PROTEIN"/>
    <property type="match status" value="1"/>
</dbReference>
<comment type="catalytic activity">
    <reaction evidence="4">
        <text>6-methylsalicylate + H(+) = 3-methylphenol + CO2</text>
        <dbReference type="Rhea" id="RHEA:23112"/>
        <dbReference type="ChEBI" id="CHEBI:15378"/>
        <dbReference type="ChEBI" id="CHEBI:16526"/>
        <dbReference type="ChEBI" id="CHEBI:17231"/>
        <dbReference type="ChEBI" id="CHEBI:36658"/>
        <dbReference type="EC" id="4.1.1.52"/>
    </reaction>
    <physiologicalReaction direction="left-to-right" evidence="4">
        <dbReference type="Rhea" id="RHEA:23113"/>
    </physiologicalReaction>
</comment>
<dbReference type="Proteomes" id="UP000887421">
    <property type="component" value="Chromosome"/>
</dbReference>
<evidence type="ECO:0000313" key="8">
    <source>
        <dbReference type="Proteomes" id="UP000887421"/>
    </source>
</evidence>
<gene>
    <name evidence="7" type="ORF">D16iCDA_15570</name>
</gene>
<evidence type="ECO:0000256" key="1">
    <source>
        <dbReference type="ARBA" id="ARBA00022723"/>
    </source>
</evidence>
<evidence type="ECO:0000256" key="2">
    <source>
        <dbReference type="ARBA" id="ARBA00022833"/>
    </source>
</evidence>
<keyword evidence="3" id="KW-0456">Lyase</keyword>
<reference evidence="7" key="1">
    <citation type="submission" date="2021-05" db="EMBL/GenBank/DDBJ databases">
        <title>Complete genome sequence of Pseudomonas seleniipraecipitans strain D1-6.</title>
        <authorList>
            <person name="Lafi F."/>
            <person name="Eida A."/>
            <person name="Alam I."/>
            <person name="Hert H."/>
            <person name="Saad M."/>
        </authorList>
    </citation>
    <scope>NUCLEOTIDE SEQUENCE</scope>
    <source>
        <strain evidence="7">D1-6</strain>
    </source>
</reference>
<evidence type="ECO:0000313" key="7">
    <source>
        <dbReference type="EMBL" id="UUD63107.1"/>
    </source>
</evidence>
<organism evidence="7 8">
    <name type="scientific">Phytopseudomonas seleniipraecipitans</name>
    <dbReference type="NCBI Taxonomy" id="640205"/>
    <lineage>
        <taxon>Bacteria</taxon>
        <taxon>Pseudomonadati</taxon>
        <taxon>Pseudomonadota</taxon>
        <taxon>Gammaproteobacteria</taxon>
        <taxon>Pseudomonadales</taxon>
        <taxon>Pseudomonadaceae</taxon>
        <taxon>Phytopseudomonas</taxon>
    </lineage>
</organism>
<keyword evidence="2" id="KW-0862">Zinc</keyword>
<evidence type="ECO:0000256" key="4">
    <source>
        <dbReference type="ARBA" id="ARBA00036832"/>
    </source>
</evidence>
<sequence>MSNHPLVDAWIDVHAHFSPPRSAEQRSAMWQALQQDHWSGEQPPEWSIDERLAYMDRVGISMQMLSLVPSSHAAVEAINRYGAQLVAQHPSRFGLLAGLPTDDAEVALQELARADVLDADGFAVYCQYNEVFLSDPRLEPLWAELNAREAVVFVHPNHAVPGQFGRPGVLLEVAYQTASVITDMLYAGVFRRYPAIRFILAHCGGALPALSGRLILLGNESWVPNPQRLTQAEMREQLAALYLDTAMTGSAQSLSAGIAMTCPEHLVYGSDCGAPCTTEHTAMTNIENLLAFTGLRREQIEQIGRNALVLFPKAASRIRSAQAGAA</sequence>
<dbReference type="InterPro" id="IPR006680">
    <property type="entry name" value="Amidohydro-rel"/>
</dbReference>
<dbReference type="PANTHER" id="PTHR21240">
    <property type="entry name" value="2-AMINO-3-CARBOXYLMUCONATE-6-SEMIALDEHYDE DECARBOXYLASE"/>
    <property type="match status" value="1"/>
</dbReference>
<dbReference type="EC" id="4.1.1.52" evidence="5"/>
<name>A0ABY5J5E5_9GAMM</name>
<evidence type="ECO:0000256" key="3">
    <source>
        <dbReference type="ARBA" id="ARBA00023239"/>
    </source>
</evidence>
<keyword evidence="8" id="KW-1185">Reference proteome</keyword>